<dbReference type="RefSeq" id="WP_170177562.1">
    <property type="nucleotide sequence ID" value="NZ_QTTT01000001.1"/>
</dbReference>
<dbReference type="PANTHER" id="PTHR24356">
    <property type="entry name" value="SERINE/THREONINE-PROTEIN KINASE"/>
    <property type="match status" value="1"/>
</dbReference>
<keyword evidence="4" id="KW-0547">Nucleotide-binding</keyword>
<dbReference type="PANTHER" id="PTHR24356:SF1">
    <property type="entry name" value="SERINE_THREONINE-PROTEIN KINASE GREATWALL"/>
    <property type="match status" value="1"/>
</dbReference>
<dbReference type="EMBL" id="QTTT01000001">
    <property type="protein sequence ID" value="REE96011.1"/>
    <property type="molecule type" value="Genomic_DNA"/>
</dbReference>
<keyword evidence="6" id="KW-0067">ATP-binding</keyword>
<evidence type="ECO:0000259" key="9">
    <source>
        <dbReference type="PROSITE" id="PS50011"/>
    </source>
</evidence>
<dbReference type="AlphaFoldDB" id="A0A3D9SWJ4"/>
<dbReference type="GO" id="GO:0005524">
    <property type="term" value="F:ATP binding"/>
    <property type="evidence" value="ECO:0007669"/>
    <property type="project" value="UniProtKB-KW"/>
</dbReference>
<keyword evidence="11" id="KW-1185">Reference proteome</keyword>
<evidence type="ECO:0000313" key="10">
    <source>
        <dbReference type="EMBL" id="REE96011.1"/>
    </source>
</evidence>
<dbReference type="PROSITE" id="PS00108">
    <property type="entry name" value="PROTEIN_KINASE_ST"/>
    <property type="match status" value="1"/>
</dbReference>
<dbReference type="Proteomes" id="UP000256661">
    <property type="component" value="Unassembled WGS sequence"/>
</dbReference>
<keyword evidence="3" id="KW-0808">Transferase</keyword>
<dbReference type="EC" id="2.7.11.1" evidence="1"/>
<evidence type="ECO:0000256" key="6">
    <source>
        <dbReference type="ARBA" id="ARBA00022840"/>
    </source>
</evidence>
<dbReference type="Gene3D" id="1.10.510.10">
    <property type="entry name" value="Transferase(Phosphotransferase) domain 1"/>
    <property type="match status" value="1"/>
</dbReference>
<dbReference type="SUPFAM" id="SSF56112">
    <property type="entry name" value="Protein kinase-like (PK-like)"/>
    <property type="match status" value="1"/>
</dbReference>
<evidence type="ECO:0000256" key="5">
    <source>
        <dbReference type="ARBA" id="ARBA00022777"/>
    </source>
</evidence>
<dbReference type="InterPro" id="IPR008271">
    <property type="entry name" value="Ser/Thr_kinase_AS"/>
</dbReference>
<gene>
    <name evidence="10" type="ORF">DFJ69_1431</name>
</gene>
<evidence type="ECO:0000256" key="1">
    <source>
        <dbReference type="ARBA" id="ARBA00012513"/>
    </source>
</evidence>
<keyword evidence="2 10" id="KW-0723">Serine/threonine-protein kinase</keyword>
<evidence type="ECO:0000256" key="2">
    <source>
        <dbReference type="ARBA" id="ARBA00022527"/>
    </source>
</evidence>
<accession>A0A3D9SWJ4</accession>
<keyword evidence="5 10" id="KW-0418">Kinase</keyword>
<evidence type="ECO:0000256" key="7">
    <source>
        <dbReference type="ARBA" id="ARBA00047899"/>
    </source>
</evidence>
<dbReference type="InterPro" id="IPR050236">
    <property type="entry name" value="Ser_Thr_kinase_AGC"/>
</dbReference>
<proteinExistence type="predicted"/>
<comment type="caution">
    <text evidence="10">The sequence shown here is derived from an EMBL/GenBank/DDBJ whole genome shotgun (WGS) entry which is preliminary data.</text>
</comment>
<evidence type="ECO:0000313" key="11">
    <source>
        <dbReference type="Proteomes" id="UP000256661"/>
    </source>
</evidence>
<dbReference type="InterPro" id="IPR000719">
    <property type="entry name" value="Prot_kinase_dom"/>
</dbReference>
<evidence type="ECO:0000256" key="3">
    <source>
        <dbReference type="ARBA" id="ARBA00022679"/>
    </source>
</evidence>
<dbReference type="PROSITE" id="PS50011">
    <property type="entry name" value="PROTEIN_KINASE_DOM"/>
    <property type="match status" value="1"/>
</dbReference>
<name>A0A3D9SWJ4_9ACTN</name>
<evidence type="ECO:0000256" key="4">
    <source>
        <dbReference type="ARBA" id="ARBA00022741"/>
    </source>
</evidence>
<evidence type="ECO:0000256" key="8">
    <source>
        <dbReference type="ARBA" id="ARBA00048679"/>
    </source>
</evidence>
<organism evidence="10 11">
    <name type="scientific">Thermomonospora umbrina</name>
    <dbReference type="NCBI Taxonomy" id="111806"/>
    <lineage>
        <taxon>Bacteria</taxon>
        <taxon>Bacillati</taxon>
        <taxon>Actinomycetota</taxon>
        <taxon>Actinomycetes</taxon>
        <taxon>Streptosporangiales</taxon>
        <taxon>Thermomonosporaceae</taxon>
        <taxon>Thermomonospora</taxon>
    </lineage>
</organism>
<reference evidence="10 11" key="1">
    <citation type="submission" date="2018-08" db="EMBL/GenBank/DDBJ databases">
        <title>Sequencing the genomes of 1000 actinobacteria strains.</title>
        <authorList>
            <person name="Klenk H.-P."/>
        </authorList>
    </citation>
    <scope>NUCLEOTIDE SEQUENCE [LARGE SCALE GENOMIC DNA]</scope>
    <source>
        <strain evidence="10 11">DSM 43927</strain>
    </source>
</reference>
<dbReference type="GO" id="GO:0004674">
    <property type="term" value="F:protein serine/threonine kinase activity"/>
    <property type="evidence" value="ECO:0007669"/>
    <property type="project" value="UniProtKB-KW"/>
</dbReference>
<comment type="catalytic activity">
    <reaction evidence="7">
        <text>L-threonyl-[protein] + ATP = O-phospho-L-threonyl-[protein] + ADP + H(+)</text>
        <dbReference type="Rhea" id="RHEA:46608"/>
        <dbReference type="Rhea" id="RHEA-COMP:11060"/>
        <dbReference type="Rhea" id="RHEA-COMP:11605"/>
        <dbReference type="ChEBI" id="CHEBI:15378"/>
        <dbReference type="ChEBI" id="CHEBI:30013"/>
        <dbReference type="ChEBI" id="CHEBI:30616"/>
        <dbReference type="ChEBI" id="CHEBI:61977"/>
        <dbReference type="ChEBI" id="CHEBI:456216"/>
        <dbReference type="EC" id="2.7.11.1"/>
    </reaction>
</comment>
<feature type="domain" description="Protein kinase" evidence="9">
    <location>
        <begin position="4"/>
        <end position="253"/>
    </location>
</feature>
<sequence>MPGTEELAELGSGAQGRVVLARHEATGNVVAIKYLNEGLLGDPRALDRMRGEAAALSRISSPHVVRLYGLAESAHGAAMVMEAIPGQSLRTVLDAQSGPLPAEAALTILKGSLLGLAAAHAAGVIHRDYKPGNILVLRDGLSKLVDFGVAGLTGQTGWLGTAGYMAPEQWSGEPISPATDLYAATCVFVECLTGSRPYDGRTVESLRIQHMTSPVPLQMIPEPLRPIVAQGLAKSPAQRLWDAERFAQQLESIAALHFGSDWERHGREKLGIAAAGIAIAAPLAALVGGAFVAPGATVTGAAVGQAAGTQTVVHAGTAGGKGALAKIGGAKGVAAMGTAGAAITASVMFLPSDPGVGGEAQGSLRVHFTRPGVLTGQPYMPAADSPYMRLSIQVSPARVKPGTRMRVTTFFSARTPQGGKYLPGGDLQCFGEDSDRRDVIGSYNFSIGEQSKNSNPRQAVLGLYKTPPAQKDKIPGTGAIRLTTSRRVSAEKQPYVQAECGYLSTWTDVREIVVPSHDTVRPGSYLVSPTIPPQLTVITRRGTAISPASVGAVVEGSLPVMTVLE</sequence>
<dbReference type="CDD" id="cd14014">
    <property type="entry name" value="STKc_PknB_like"/>
    <property type="match status" value="1"/>
</dbReference>
<comment type="catalytic activity">
    <reaction evidence="8">
        <text>L-seryl-[protein] + ATP = O-phospho-L-seryl-[protein] + ADP + H(+)</text>
        <dbReference type="Rhea" id="RHEA:17989"/>
        <dbReference type="Rhea" id="RHEA-COMP:9863"/>
        <dbReference type="Rhea" id="RHEA-COMP:11604"/>
        <dbReference type="ChEBI" id="CHEBI:15378"/>
        <dbReference type="ChEBI" id="CHEBI:29999"/>
        <dbReference type="ChEBI" id="CHEBI:30616"/>
        <dbReference type="ChEBI" id="CHEBI:83421"/>
        <dbReference type="ChEBI" id="CHEBI:456216"/>
        <dbReference type="EC" id="2.7.11.1"/>
    </reaction>
</comment>
<dbReference type="Pfam" id="PF00069">
    <property type="entry name" value="Pkinase"/>
    <property type="match status" value="1"/>
</dbReference>
<dbReference type="InterPro" id="IPR011009">
    <property type="entry name" value="Kinase-like_dom_sf"/>
</dbReference>
<protein>
    <recommendedName>
        <fullName evidence="1">non-specific serine/threonine protein kinase</fullName>
        <ecNumber evidence="1">2.7.11.1</ecNumber>
    </recommendedName>
</protein>